<feature type="transmembrane region" description="Helical" evidence="1">
    <location>
        <begin position="31"/>
        <end position="54"/>
    </location>
</feature>
<comment type="caution">
    <text evidence="3">The sequence shown here is derived from an EMBL/GenBank/DDBJ whole genome shotgun (WGS) entry which is preliminary data.</text>
</comment>
<dbReference type="GO" id="GO:0019748">
    <property type="term" value="P:secondary metabolic process"/>
    <property type="evidence" value="ECO:0007669"/>
    <property type="project" value="TreeGrafter"/>
</dbReference>
<feature type="domain" description="AMP-dependent synthetase/ligase" evidence="2">
    <location>
        <begin position="8"/>
        <end position="357"/>
    </location>
</feature>
<dbReference type="Pfam" id="PF00501">
    <property type="entry name" value="AMP-binding"/>
    <property type="match status" value="1"/>
</dbReference>
<organism evidence="3 4">
    <name type="scientific">Armillaria tabescens</name>
    <name type="common">Ringless honey mushroom</name>
    <name type="synonym">Agaricus tabescens</name>
    <dbReference type="NCBI Taxonomy" id="1929756"/>
    <lineage>
        <taxon>Eukaryota</taxon>
        <taxon>Fungi</taxon>
        <taxon>Dikarya</taxon>
        <taxon>Basidiomycota</taxon>
        <taxon>Agaricomycotina</taxon>
        <taxon>Agaricomycetes</taxon>
        <taxon>Agaricomycetidae</taxon>
        <taxon>Agaricales</taxon>
        <taxon>Marasmiineae</taxon>
        <taxon>Physalacriaceae</taxon>
        <taxon>Desarmillaria</taxon>
    </lineage>
</organism>
<dbReference type="RefSeq" id="XP_060322082.1">
    <property type="nucleotide sequence ID" value="XM_060474935.1"/>
</dbReference>
<proteinExistence type="predicted"/>
<accession>A0AA39J455</accession>
<dbReference type="PANTHER" id="PTHR24096:SF393">
    <property type="entry name" value="LIGASE, PUTATIVE-RELATED"/>
    <property type="match status" value="1"/>
</dbReference>
<sequence length="372" mass="40984">MLEMAITAAMFRDVYGVKKGDRIIICSRNLLSYYTVFWACHLLGTVTALVNAWLPLDALRHSEQIEPIAADLKRASSASGYLVLQDHEGKGHWEGWDIWSEAFLEYHKDPGKILRNDPRIIPEDNATIIFTSGTTGLPKGVLSTQRVFLTFLFNVRSIFCVSASTVRRDYIRRGVPIPSSLASGTNNGILLSSPLFHATGTSATLTGAFYGTKIILMIKWNVVEVLCPLRWKHIQRHDYRLCKEEGVISLGGVPLLITDLADSPLSGFPIEVITIRGAPVMLSILHRSKEAFPHATLGQGYGSTKTNVTSVGFSEYDLSGFITPVNDILIMKDNVRAASGVVGEIWLRGLNMMKGYHRDQASTAATDKVCEG</sequence>
<keyword evidence="1" id="KW-1133">Transmembrane helix</keyword>
<dbReference type="InterPro" id="IPR020845">
    <property type="entry name" value="AMP-binding_CS"/>
</dbReference>
<protein>
    <recommendedName>
        <fullName evidence="2">AMP-dependent synthetase/ligase domain-containing protein</fullName>
    </recommendedName>
</protein>
<dbReference type="PROSITE" id="PS00455">
    <property type="entry name" value="AMP_BINDING"/>
    <property type="match status" value="1"/>
</dbReference>
<keyword evidence="1" id="KW-0472">Membrane</keyword>
<gene>
    <name evidence="3" type="ORF">EV420DRAFT_1592335</name>
</gene>
<evidence type="ECO:0000256" key="1">
    <source>
        <dbReference type="SAM" id="Phobius"/>
    </source>
</evidence>
<dbReference type="GO" id="GO:0016405">
    <property type="term" value="F:CoA-ligase activity"/>
    <property type="evidence" value="ECO:0007669"/>
    <property type="project" value="TreeGrafter"/>
</dbReference>
<dbReference type="AlphaFoldDB" id="A0AA39J455"/>
<evidence type="ECO:0000313" key="3">
    <source>
        <dbReference type="EMBL" id="KAK0435802.1"/>
    </source>
</evidence>
<dbReference type="EMBL" id="JAUEPS010000140">
    <property type="protein sequence ID" value="KAK0435802.1"/>
    <property type="molecule type" value="Genomic_DNA"/>
</dbReference>
<dbReference type="PANTHER" id="PTHR24096">
    <property type="entry name" value="LONG-CHAIN-FATTY-ACID--COA LIGASE"/>
    <property type="match status" value="1"/>
</dbReference>
<keyword evidence="1" id="KW-0812">Transmembrane</keyword>
<dbReference type="GeneID" id="85358483"/>
<dbReference type="InterPro" id="IPR042099">
    <property type="entry name" value="ANL_N_sf"/>
</dbReference>
<dbReference type="InterPro" id="IPR000873">
    <property type="entry name" value="AMP-dep_synth/lig_dom"/>
</dbReference>
<name>A0AA39J455_ARMTA</name>
<dbReference type="SUPFAM" id="SSF56801">
    <property type="entry name" value="Acetyl-CoA synthetase-like"/>
    <property type="match status" value="1"/>
</dbReference>
<reference evidence="3" key="1">
    <citation type="submission" date="2023-06" db="EMBL/GenBank/DDBJ databases">
        <authorList>
            <consortium name="Lawrence Berkeley National Laboratory"/>
            <person name="Ahrendt S."/>
            <person name="Sahu N."/>
            <person name="Indic B."/>
            <person name="Wong-Bajracharya J."/>
            <person name="Merenyi Z."/>
            <person name="Ke H.-M."/>
            <person name="Monk M."/>
            <person name="Kocsube S."/>
            <person name="Drula E."/>
            <person name="Lipzen A."/>
            <person name="Balint B."/>
            <person name="Henrissat B."/>
            <person name="Andreopoulos B."/>
            <person name="Martin F.M."/>
            <person name="Harder C.B."/>
            <person name="Rigling D."/>
            <person name="Ford K.L."/>
            <person name="Foster G.D."/>
            <person name="Pangilinan J."/>
            <person name="Papanicolaou A."/>
            <person name="Barry K."/>
            <person name="LaButti K."/>
            <person name="Viragh M."/>
            <person name="Koriabine M."/>
            <person name="Yan M."/>
            <person name="Riley R."/>
            <person name="Champramary S."/>
            <person name="Plett K.L."/>
            <person name="Tsai I.J."/>
            <person name="Slot J."/>
            <person name="Sipos G."/>
            <person name="Plett J."/>
            <person name="Nagy L.G."/>
            <person name="Grigoriev I.V."/>
        </authorList>
    </citation>
    <scope>NUCLEOTIDE SEQUENCE</scope>
    <source>
        <strain evidence="3">CCBAS 213</strain>
    </source>
</reference>
<evidence type="ECO:0000259" key="2">
    <source>
        <dbReference type="Pfam" id="PF00501"/>
    </source>
</evidence>
<keyword evidence="4" id="KW-1185">Reference proteome</keyword>
<evidence type="ECO:0000313" key="4">
    <source>
        <dbReference type="Proteomes" id="UP001175211"/>
    </source>
</evidence>
<dbReference type="Gene3D" id="3.40.50.12780">
    <property type="entry name" value="N-terminal domain of ligase-like"/>
    <property type="match status" value="1"/>
</dbReference>
<dbReference type="Proteomes" id="UP001175211">
    <property type="component" value="Unassembled WGS sequence"/>
</dbReference>